<proteinExistence type="predicted"/>
<feature type="non-terminal residue" evidence="1">
    <location>
        <position position="51"/>
    </location>
</feature>
<feature type="non-terminal residue" evidence="1">
    <location>
        <position position="1"/>
    </location>
</feature>
<accession>A0AAD8BG15</accession>
<dbReference type="Proteomes" id="UP001233172">
    <property type="component" value="Unassembled WGS sequence"/>
</dbReference>
<name>A0AAD8BG15_BIOPF</name>
<gene>
    <name evidence="1" type="ORF">Bpfe_016665</name>
</gene>
<evidence type="ECO:0000313" key="1">
    <source>
        <dbReference type="EMBL" id="KAK0053921.1"/>
    </source>
</evidence>
<keyword evidence="2" id="KW-1185">Reference proteome</keyword>
<comment type="caution">
    <text evidence="1">The sequence shown here is derived from an EMBL/GenBank/DDBJ whole genome shotgun (WGS) entry which is preliminary data.</text>
</comment>
<protein>
    <submittedName>
        <fullName evidence="1">Uncharacterized protein</fullName>
    </submittedName>
</protein>
<dbReference type="AlphaFoldDB" id="A0AAD8BG15"/>
<dbReference type="EMBL" id="JASAOG010000082">
    <property type="protein sequence ID" value="KAK0053921.1"/>
    <property type="molecule type" value="Genomic_DNA"/>
</dbReference>
<reference evidence="1" key="1">
    <citation type="journal article" date="2023" name="PLoS Negl. Trop. Dis.">
        <title>A genome sequence for Biomphalaria pfeifferi, the major vector snail for the human-infecting parasite Schistosoma mansoni.</title>
        <authorList>
            <person name="Bu L."/>
            <person name="Lu L."/>
            <person name="Laidemitt M.R."/>
            <person name="Zhang S.M."/>
            <person name="Mutuku M."/>
            <person name="Mkoji G."/>
            <person name="Steinauer M."/>
            <person name="Loker E.S."/>
        </authorList>
    </citation>
    <scope>NUCLEOTIDE SEQUENCE</scope>
    <source>
        <strain evidence="1">KasaAsao</strain>
    </source>
</reference>
<evidence type="ECO:0000313" key="2">
    <source>
        <dbReference type="Proteomes" id="UP001233172"/>
    </source>
</evidence>
<reference evidence="1" key="2">
    <citation type="submission" date="2023-04" db="EMBL/GenBank/DDBJ databases">
        <authorList>
            <person name="Bu L."/>
            <person name="Lu L."/>
            <person name="Laidemitt M.R."/>
            <person name="Zhang S.M."/>
            <person name="Mutuku M."/>
            <person name="Mkoji G."/>
            <person name="Steinauer M."/>
            <person name="Loker E.S."/>
        </authorList>
    </citation>
    <scope>NUCLEOTIDE SEQUENCE</scope>
    <source>
        <strain evidence="1">KasaAsao</strain>
        <tissue evidence="1">Whole Snail</tissue>
    </source>
</reference>
<sequence length="51" mass="5868">LTPREANTKHFRLRAEQNFGLTVFLISRNSSASFVVMPVDGWGKRYHAFTL</sequence>
<organism evidence="1 2">
    <name type="scientific">Biomphalaria pfeifferi</name>
    <name type="common">Bloodfluke planorb</name>
    <name type="synonym">Freshwater snail</name>
    <dbReference type="NCBI Taxonomy" id="112525"/>
    <lineage>
        <taxon>Eukaryota</taxon>
        <taxon>Metazoa</taxon>
        <taxon>Spiralia</taxon>
        <taxon>Lophotrochozoa</taxon>
        <taxon>Mollusca</taxon>
        <taxon>Gastropoda</taxon>
        <taxon>Heterobranchia</taxon>
        <taxon>Euthyneura</taxon>
        <taxon>Panpulmonata</taxon>
        <taxon>Hygrophila</taxon>
        <taxon>Lymnaeoidea</taxon>
        <taxon>Planorbidae</taxon>
        <taxon>Biomphalaria</taxon>
    </lineage>
</organism>